<dbReference type="Proteomes" id="UP000818624">
    <property type="component" value="Chromosome 3"/>
</dbReference>
<dbReference type="InterPro" id="IPR035417">
    <property type="entry name" value="SSRP1/POB3_N"/>
</dbReference>
<keyword evidence="3" id="KW-1185">Reference proteome</keyword>
<reference evidence="2 3" key="1">
    <citation type="journal article" date="2020" name="Elife">
        <title>Loss of centromere function drives karyotype evolution in closely related Malassezia species.</title>
        <authorList>
            <person name="Sankaranarayanan S.R."/>
            <person name="Ianiri G."/>
            <person name="Coelho M.A."/>
            <person name="Reza M.H."/>
            <person name="Thimmappa B.C."/>
            <person name="Ganguly P."/>
            <person name="Vadnala R.N."/>
            <person name="Sun S."/>
            <person name="Siddharthan R."/>
            <person name="Tellgren-Roth C."/>
            <person name="Dawson T.L."/>
            <person name="Heitman J."/>
            <person name="Sanyal K."/>
        </authorList>
    </citation>
    <scope>NUCLEOTIDE SEQUENCE [LARGE SCALE GENOMIC DNA]</scope>
    <source>
        <strain evidence="2">CBS14141</strain>
    </source>
</reference>
<dbReference type="Gene3D" id="2.30.29.30">
    <property type="entry name" value="Pleckstrin-homology domain (PH domain)/Phosphotyrosine-binding domain (PTB)"/>
    <property type="match status" value="1"/>
</dbReference>
<gene>
    <name evidence="2" type="primary">POB3_1</name>
    <name evidence="2" type="ORF">GLX27_003673</name>
</gene>
<evidence type="ECO:0000313" key="3">
    <source>
        <dbReference type="Proteomes" id="UP000818624"/>
    </source>
</evidence>
<proteinExistence type="predicted"/>
<protein>
    <submittedName>
        <fullName evidence="2">FACT complex subunit</fullName>
    </submittedName>
</protein>
<sequence>MTTQFENVYHGTGKALGKIRFSSAGLGWKPHDEGATVTIPADQIVSFAWCRYVARLLTQCRAQLSAQDRAQGRRQRRRVARSDV</sequence>
<accession>A0ABY8ETQ9</accession>
<feature type="domain" description="FACT complex subunit SSRP1/POB3 N-terminal PH" evidence="1">
    <location>
        <begin position="3"/>
        <end position="53"/>
    </location>
</feature>
<evidence type="ECO:0000259" key="1">
    <source>
        <dbReference type="Pfam" id="PF17292"/>
    </source>
</evidence>
<dbReference type="Pfam" id="PF17292">
    <property type="entry name" value="POB3_N"/>
    <property type="match status" value="1"/>
</dbReference>
<organism evidence="2 3">
    <name type="scientific">Malassezia furfur</name>
    <name type="common">Pityriasis versicolor infection agent</name>
    <name type="synonym">Pityrosporum furfur</name>
    <dbReference type="NCBI Taxonomy" id="55194"/>
    <lineage>
        <taxon>Eukaryota</taxon>
        <taxon>Fungi</taxon>
        <taxon>Dikarya</taxon>
        <taxon>Basidiomycota</taxon>
        <taxon>Ustilaginomycotina</taxon>
        <taxon>Malasseziomycetes</taxon>
        <taxon>Malasseziales</taxon>
        <taxon>Malasseziaceae</taxon>
        <taxon>Malassezia</taxon>
    </lineage>
</organism>
<name>A0ABY8ETQ9_MALFU</name>
<dbReference type="InterPro" id="IPR011993">
    <property type="entry name" value="PH-like_dom_sf"/>
</dbReference>
<dbReference type="EMBL" id="CP046236">
    <property type="protein sequence ID" value="WFD48997.1"/>
    <property type="molecule type" value="Genomic_DNA"/>
</dbReference>
<evidence type="ECO:0000313" key="2">
    <source>
        <dbReference type="EMBL" id="WFD48997.1"/>
    </source>
</evidence>